<organism evidence="4 5">
    <name type="scientific">Pseudonocardia lutea</name>
    <dbReference type="NCBI Taxonomy" id="2172015"/>
    <lineage>
        <taxon>Bacteria</taxon>
        <taxon>Bacillati</taxon>
        <taxon>Actinomycetota</taxon>
        <taxon>Actinomycetes</taxon>
        <taxon>Pseudonocardiales</taxon>
        <taxon>Pseudonocardiaceae</taxon>
        <taxon>Pseudonocardia</taxon>
    </lineage>
</organism>
<evidence type="ECO:0000256" key="2">
    <source>
        <dbReference type="ARBA" id="ARBA00022801"/>
    </source>
</evidence>
<dbReference type="Proteomes" id="UP001596119">
    <property type="component" value="Unassembled WGS sequence"/>
</dbReference>
<dbReference type="Gene3D" id="3.40.50.1820">
    <property type="entry name" value="alpha/beta hydrolase"/>
    <property type="match status" value="1"/>
</dbReference>
<evidence type="ECO:0000313" key="5">
    <source>
        <dbReference type="Proteomes" id="UP001596119"/>
    </source>
</evidence>
<sequence length="353" mass="36923">MVDDRLAGMSEALHLTRRGRLQEACAVLQHSLGTSAPVPPAGGSSWKPGLASQVGPSRTARPGAAHSREMRRLSHTEPAGTRAYELYVPTGYRSDPVPLVVMLHGGKQHAADCAAGTRMNELAEEHTFLVAYPEQSRRANSGRYWNWFSPANQRAGSGEPSIIAGITRQVATDLAVDWRRIYVAGLSAGGAMAAVMAATYPELYAAVGIHSGLGYRSATDVGSAFAAMRSGGSPASGGTVPLIVFHGDRDRVVTPVSAEKIVAARLANVPGSVSDATEVAGPGHAATRTVHRDVDGRVLVESWTVHGGGHAWFGGSPAGSYTDPSGPEASAEMIRFFLATGGRPSTVHGRTDL</sequence>
<keyword evidence="2 4" id="KW-0378">Hydrolase</keyword>
<protein>
    <submittedName>
        <fullName evidence="4">Alpha/beta hydrolase family esterase</fullName>
    </submittedName>
</protein>
<dbReference type="NCBIfam" id="TIGR01840">
    <property type="entry name" value="esterase_phb"/>
    <property type="match status" value="1"/>
</dbReference>
<dbReference type="SUPFAM" id="SSF53474">
    <property type="entry name" value="alpha/beta-Hydrolases"/>
    <property type="match status" value="1"/>
</dbReference>
<keyword evidence="5" id="KW-1185">Reference proteome</keyword>
<keyword evidence="1" id="KW-0732">Signal</keyword>
<dbReference type="InterPro" id="IPR050955">
    <property type="entry name" value="Plant_Biomass_Hydrol_Est"/>
</dbReference>
<evidence type="ECO:0000256" key="1">
    <source>
        <dbReference type="ARBA" id="ARBA00022729"/>
    </source>
</evidence>
<dbReference type="GO" id="GO:0016787">
    <property type="term" value="F:hydrolase activity"/>
    <property type="evidence" value="ECO:0007669"/>
    <property type="project" value="UniProtKB-KW"/>
</dbReference>
<proteinExistence type="predicted"/>
<dbReference type="Pfam" id="PF10503">
    <property type="entry name" value="Esterase_PHB"/>
    <property type="match status" value="1"/>
</dbReference>
<gene>
    <name evidence="4" type="ORF">ACFQH9_02910</name>
</gene>
<comment type="caution">
    <text evidence="4">The sequence shown here is derived from an EMBL/GenBank/DDBJ whole genome shotgun (WGS) entry which is preliminary data.</text>
</comment>
<name>A0ABW1I0R5_9PSEU</name>
<evidence type="ECO:0000313" key="4">
    <source>
        <dbReference type="EMBL" id="MFC5947227.1"/>
    </source>
</evidence>
<feature type="compositionally biased region" description="Basic and acidic residues" evidence="3">
    <location>
        <begin position="66"/>
        <end position="75"/>
    </location>
</feature>
<dbReference type="PANTHER" id="PTHR43037">
    <property type="entry name" value="UNNAMED PRODUCT-RELATED"/>
    <property type="match status" value="1"/>
</dbReference>
<reference evidence="5" key="1">
    <citation type="journal article" date="2019" name="Int. J. Syst. Evol. Microbiol.">
        <title>The Global Catalogue of Microorganisms (GCM) 10K type strain sequencing project: providing services to taxonomists for standard genome sequencing and annotation.</title>
        <authorList>
            <consortium name="The Broad Institute Genomics Platform"/>
            <consortium name="The Broad Institute Genome Sequencing Center for Infectious Disease"/>
            <person name="Wu L."/>
            <person name="Ma J."/>
        </authorList>
    </citation>
    <scope>NUCLEOTIDE SEQUENCE [LARGE SCALE GENOMIC DNA]</scope>
    <source>
        <strain evidence="5">CGMCC 4.7397</strain>
    </source>
</reference>
<dbReference type="InterPro" id="IPR029058">
    <property type="entry name" value="AB_hydrolase_fold"/>
</dbReference>
<dbReference type="PANTHER" id="PTHR43037:SF1">
    <property type="entry name" value="BLL1128 PROTEIN"/>
    <property type="match status" value="1"/>
</dbReference>
<evidence type="ECO:0000256" key="3">
    <source>
        <dbReference type="SAM" id="MobiDB-lite"/>
    </source>
</evidence>
<dbReference type="EMBL" id="JBHSQK010000006">
    <property type="protein sequence ID" value="MFC5947227.1"/>
    <property type="molecule type" value="Genomic_DNA"/>
</dbReference>
<accession>A0ABW1I0R5</accession>
<dbReference type="RefSeq" id="WP_379563880.1">
    <property type="nucleotide sequence ID" value="NZ_JBHSQK010000006.1"/>
</dbReference>
<dbReference type="InterPro" id="IPR010126">
    <property type="entry name" value="Esterase_phb"/>
</dbReference>
<feature type="region of interest" description="Disordered" evidence="3">
    <location>
        <begin position="36"/>
        <end position="76"/>
    </location>
</feature>